<dbReference type="Gramene" id="ONIVA06G24300.1">
    <property type="protein sequence ID" value="ONIVA06G24300.1"/>
    <property type="gene ID" value="ONIVA06G24300"/>
</dbReference>
<reference evidence="2" key="1">
    <citation type="submission" date="2015-04" db="UniProtKB">
        <authorList>
            <consortium name="EnsemblPlants"/>
        </authorList>
    </citation>
    <scope>IDENTIFICATION</scope>
    <source>
        <strain evidence="2">SL10</strain>
    </source>
</reference>
<sequence>MAQLAPRRAQHGVRGDAGGVHPVGDPRRGPAARRRGGDDDVHLPRRARLRHAAAAAGRVPGLRHGLPRRQRLLLPLLLRPRRRRGDRRRGHAPRGAPRHGAPLRRAQPAPGRQAARLQGPLHHRPRRRRRRRPPLRHARRQVPGRQEHRRRRRRRGAGEPVLQLPQGSLVTVALHFRPSH</sequence>
<dbReference type="EnsemblPlants" id="ONIVA06G24300.1">
    <property type="protein sequence ID" value="ONIVA06G24300.1"/>
    <property type="gene ID" value="ONIVA06G24300"/>
</dbReference>
<dbReference type="HOGENOM" id="CLU_1498620_0_0_1"/>
<proteinExistence type="predicted"/>
<feature type="compositionally biased region" description="Basic residues" evidence="1">
    <location>
        <begin position="79"/>
        <end position="92"/>
    </location>
</feature>
<name>A0A0E0HTB1_ORYNI</name>
<keyword evidence="3" id="KW-1185">Reference proteome</keyword>
<feature type="compositionally biased region" description="Low complexity" evidence="1">
    <location>
        <begin position="93"/>
        <end position="120"/>
    </location>
</feature>
<reference evidence="2" key="2">
    <citation type="submission" date="2018-04" db="EMBL/GenBank/DDBJ databases">
        <title>OnivRS2 (Oryza nivara Reference Sequence Version 2).</title>
        <authorList>
            <person name="Zhang J."/>
            <person name="Kudrna D."/>
            <person name="Lee S."/>
            <person name="Talag J."/>
            <person name="Rajasekar S."/>
            <person name="Welchert J."/>
            <person name="Hsing Y.-I."/>
            <person name="Wing R.A."/>
        </authorList>
    </citation>
    <scope>NUCLEOTIDE SEQUENCE [LARGE SCALE GENOMIC DNA]</scope>
    <source>
        <strain evidence="2">SL10</strain>
    </source>
</reference>
<feature type="region of interest" description="Disordered" evidence="1">
    <location>
        <begin position="74"/>
        <end position="164"/>
    </location>
</feature>
<evidence type="ECO:0000313" key="3">
    <source>
        <dbReference type="Proteomes" id="UP000006591"/>
    </source>
</evidence>
<feature type="region of interest" description="Disordered" evidence="1">
    <location>
        <begin position="1"/>
        <end position="46"/>
    </location>
</feature>
<protein>
    <submittedName>
        <fullName evidence="2">Uncharacterized protein</fullName>
    </submittedName>
</protein>
<dbReference type="AlphaFoldDB" id="A0A0E0HTB1"/>
<evidence type="ECO:0000256" key="1">
    <source>
        <dbReference type="SAM" id="MobiDB-lite"/>
    </source>
</evidence>
<dbReference type="Proteomes" id="UP000006591">
    <property type="component" value="Chromosome 6"/>
</dbReference>
<accession>A0A0E0HTB1</accession>
<feature type="compositionally biased region" description="Basic residues" evidence="1">
    <location>
        <begin position="121"/>
        <end position="155"/>
    </location>
</feature>
<evidence type="ECO:0000313" key="2">
    <source>
        <dbReference type="EnsemblPlants" id="ONIVA06G24300.1"/>
    </source>
</evidence>
<organism evidence="2">
    <name type="scientific">Oryza nivara</name>
    <name type="common">Indian wild rice</name>
    <name type="synonym">Oryza sativa f. spontanea</name>
    <dbReference type="NCBI Taxonomy" id="4536"/>
    <lineage>
        <taxon>Eukaryota</taxon>
        <taxon>Viridiplantae</taxon>
        <taxon>Streptophyta</taxon>
        <taxon>Embryophyta</taxon>
        <taxon>Tracheophyta</taxon>
        <taxon>Spermatophyta</taxon>
        <taxon>Magnoliopsida</taxon>
        <taxon>Liliopsida</taxon>
        <taxon>Poales</taxon>
        <taxon>Poaceae</taxon>
        <taxon>BOP clade</taxon>
        <taxon>Oryzoideae</taxon>
        <taxon>Oryzeae</taxon>
        <taxon>Oryzinae</taxon>
        <taxon>Oryza</taxon>
    </lineage>
</organism>